<evidence type="ECO:0008006" key="4">
    <source>
        <dbReference type="Google" id="ProtNLM"/>
    </source>
</evidence>
<organism evidence="2 3">
    <name type="scientific">Brassica rapa subsp. trilocularis</name>
    <dbReference type="NCBI Taxonomy" id="1813537"/>
    <lineage>
        <taxon>Eukaryota</taxon>
        <taxon>Viridiplantae</taxon>
        <taxon>Streptophyta</taxon>
        <taxon>Embryophyta</taxon>
        <taxon>Tracheophyta</taxon>
        <taxon>Spermatophyta</taxon>
        <taxon>Magnoliopsida</taxon>
        <taxon>eudicotyledons</taxon>
        <taxon>Gunneridae</taxon>
        <taxon>Pentapetalae</taxon>
        <taxon>rosids</taxon>
        <taxon>malvids</taxon>
        <taxon>Brassicales</taxon>
        <taxon>Brassicaceae</taxon>
        <taxon>Brassiceae</taxon>
        <taxon>Brassica</taxon>
    </lineage>
</organism>
<evidence type="ECO:0000313" key="3">
    <source>
        <dbReference type="Proteomes" id="UP000823674"/>
    </source>
</evidence>
<protein>
    <recommendedName>
        <fullName evidence="4">Secreted protein</fullName>
    </recommendedName>
</protein>
<feature type="chain" id="PRO_5046657073" description="Secreted protein" evidence="1">
    <location>
        <begin position="24"/>
        <end position="73"/>
    </location>
</feature>
<accession>A0ABQ7NYH8</accession>
<evidence type="ECO:0000313" key="2">
    <source>
        <dbReference type="EMBL" id="KAG5415908.1"/>
    </source>
</evidence>
<evidence type="ECO:0000256" key="1">
    <source>
        <dbReference type="SAM" id="SignalP"/>
    </source>
</evidence>
<dbReference type="EMBL" id="JADBGQ010000001">
    <property type="protein sequence ID" value="KAG5415908.1"/>
    <property type="molecule type" value="Genomic_DNA"/>
</dbReference>
<reference evidence="2 3" key="1">
    <citation type="submission" date="2021-03" db="EMBL/GenBank/DDBJ databases">
        <authorList>
            <person name="King G.J."/>
            <person name="Bancroft I."/>
            <person name="Baten A."/>
            <person name="Bloomfield J."/>
            <person name="Borpatragohain P."/>
            <person name="He Z."/>
            <person name="Irish N."/>
            <person name="Irwin J."/>
            <person name="Liu K."/>
            <person name="Mauleon R.P."/>
            <person name="Moore J."/>
            <person name="Morris R."/>
            <person name="Ostergaard L."/>
            <person name="Wang B."/>
            <person name="Wells R."/>
        </authorList>
    </citation>
    <scope>NUCLEOTIDE SEQUENCE [LARGE SCALE GENOMIC DNA]</scope>
    <source>
        <strain evidence="2">R-o-18</strain>
        <tissue evidence="2">Leaf</tissue>
    </source>
</reference>
<keyword evidence="1" id="KW-0732">Signal</keyword>
<proteinExistence type="predicted"/>
<comment type="caution">
    <text evidence="2">The sequence shown here is derived from an EMBL/GenBank/DDBJ whole genome shotgun (WGS) entry which is preliminary data.</text>
</comment>
<name>A0ABQ7NYH8_BRACM</name>
<keyword evidence="3" id="KW-1185">Reference proteome</keyword>
<dbReference type="Proteomes" id="UP000823674">
    <property type="component" value="Chromosome A01"/>
</dbReference>
<feature type="signal peptide" evidence="1">
    <location>
        <begin position="1"/>
        <end position="23"/>
    </location>
</feature>
<gene>
    <name evidence="2" type="primary">A01g510090.1_BraROA</name>
    <name evidence="2" type="ORF">IGI04_003475</name>
</gene>
<sequence>MSLSVFQICSAYFLVYLLGLSLPEPKCHNRVSKPKYNSFAEAEDNLKKRKKTEKKKASQSVTLDTFFLYKVET</sequence>